<keyword evidence="2" id="KW-1185">Reference proteome</keyword>
<comment type="caution">
    <text evidence="1">The sequence shown here is derived from an EMBL/GenBank/DDBJ whole genome shotgun (WGS) entry which is preliminary data.</text>
</comment>
<proteinExistence type="predicted"/>
<sequence>MAQTNDPDTGKDQIVDVHGQPTSLHTKHQNIHGTLDIYEALDQDFLDCEWLGTLKRDPVEKFCCCECRRPDPLIPPWNWANVSQS</sequence>
<dbReference type="EMBL" id="JAWDGP010006187">
    <property type="protein sequence ID" value="KAK3745900.1"/>
    <property type="molecule type" value="Genomic_DNA"/>
</dbReference>
<dbReference type="AlphaFoldDB" id="A0AAE0YID9"/>
<gene>
    <name evidence="1" type="ORF">RRG08_061812</name>
</gene>
<organism evidence="1 2">
    <name type="scientific">Elysia crispata</name>
    <name type="common">lettuce slug</name>
    <dbReference type="NCBI Taxonomy" id="231223"/>
    <lineage>
        <taxon>Eukaryota</taxon>
        <taxon>Metazoa</taxon>
        <taxon>Spiralia</taxon>
        <taxon>Lophotrochozoa</taxon>
        <taxon>Mollusca</taxon>
        <taxon>Gastropoda</taxon>
        <taxon>Heterobranchia</taxon>
        <taxon>Euthyneura</taxon>
        <taxon>Panpulmonata</taxon>
        <taxon>Sacoglossa</taxon>
        <taxon>Placobranchoidea</taxon>
        <taxon>Plakobranchidae</taxon>
        <taxon>Elysia</taxon>
    </lineage>
</organism>
<dbReference type="Proteomes" id="UP001283361">
    <property type="component" value="Unassembled WGS sequence"/>
</dbReference>
<protein>
    <submittedName>
        <fullName evidence="1">Uncharacterized protein</fullName>
    </submittedName>
</protein>
<reference evidence="1" key="1">
    <citation type="journal article" date="2023" name="G3 (Bethesda)">
        <title>A reference genome for the long-term kleptoplast-retaining sea slug Elysia crispata morphotype clarki.</title>
        <authorList>
            <person name="Eastman K.E."/>
            <person name="Pendleton A.L."/>
            <person name="Shaikh M.A."/>
            <person name="Suttiyut T."/>
            <person name="Ogas R."/>
            <person name="Tomko P."/>
            <person name="Gavelis G."/>
            <person name="Widhalm J.R."/>
            <person name="Wisecaver J.H."/>
        </authorList>
    </citation>
    <scope>NUCLEOTIDE SEQUENCE</scope>
    <source>
        <strain evidence="1">ECLA1</strain>
    </source>
</reference>
<name>A0AAE0YID9_9GAST</name>
<accession>A0AAE0YID9</accession>
<evidence type="ECO:0000313" key="2">
    <source>
        <dbReference type="Proteomes" id="UP001283361"/>
    </source>
</evidence>
<evidence type="ECO:0000313" key="1">
    <source>
        <dbReference type="EMBL" id="KAK3745900.1"/>
    </source>
</evidence>